<dbReference type="OrthoDB" id="1467516at2"/>
<name>A0A552UY27_9FLAO</name>
<dbReference type="EMBL" id="VJVZ01000010">
    <property type="protein sequence ID" value="TRW23136.1"/>
    <property type="molecule type" value="Genomic_DNA"/>
</dbReference>
<feature type="domain" description="DUF4268" evidence="1">
    <location>
        <begin position="10"/>
        <end position="136"/>
    </location>
</feature>
<evidence type="ECO:0000313" key="3">
    <source>
        <dbReference type="Proteomes" id="UP000320643"/>
    </source>
</evidence>
<evidence type="ECO:0000259" key="1">
    <source>
        <dbReference type="Pfam" id="PF14088"/>
    </source>
</evidence>
<dbReference type="RefSeq" id="WP_143374349.1">
    <property type="nucleotide sequence ID" value="NZ_VJVZ01000010.1"/>
</dbReference>
<accession>A0A552UY27</accession>
<dbReference type="AlphaFoldDB" id="A0A552UY27"/>
<reference evidence="2 3" key="1">
    <citation type="submission" date="2019-07" db="EMBL/GenBank/DDBJ databases">
        <title>Flavobacterium sp. nov., isolated from glacier ice.</title>
        <authorList>
            <person name="Liu Q."/>
            <person name="Xin Y.-H."/>
        </authorList>
    </citation>
    <scope>NUCLEOTIDE SEQUENCE [LARGE SCALE GENOMIC DNA]</scope>
    <source>
        <strain evidence="2 3">ZT4R6</strain>
    </source>
</reference>
<evidence type="ECO:0000313" key="2">
    <source>
        <dbReference type="EMBL" id="TRW23136.1"/>
    </source>
</evidence>
<proteinExistence type="predicted"/>
<dbReference type="Pfam" id="PF14088">
    <property type="entry name" value="DUF4268"/>
    <property type="match status" value="1"/>
</dbReference>
<dbReference type="Proteomes" id="UP000320643">
    <property type="component" value="Unassembled WGS sequence"/>
</dbReference>
<organism evidence="2 3">
    <name type="scientific">Flavobacterium zepuense</name>
    <dbReference type="NCBI Taxonomy" id="2593302"/>
    <lineage>
        <taxon>Bacteria</taxon>
        <taxon>Pseudomonadati</taxon>
        <taxon>Bacteroidota</taxon>
        <taxon>Flavobacteriia</taxon>
        <taxon>Flavobacteriales</taxon>
        <taxon>Flavobacteriaceae</taxon>
        <taxon>Flavobacterium</taxon>
    </lineage>
</organism>
<keyword evidence="3" id="KW-1185">Reference proteome</keyword>
<protein>
    <submittedName>
        <fullName evidence="2">DUF4268 domain-containing protein</fullName>
    </submittedName>
</protein>
<comment type="caution">
    <text evidence="2">The sequence shown here is derived from an EMBL/GenBank/DDBJ whole genome shotgun (WGS) entry which is preliminary data.</text>
</comment>
<gene>
    <name evidence="2" type="ORF">FMM05_15710</name>
</gene>
<sequence length="147" mass="17932">MFSKAEAQLMKKEFWTAFAEMYPRKWLLYDTKIKDVTFKFYVDNKKAQVMLEIEPKDDEKRKIYYEKIESLKGILLEDFLPEAVFEKDYYLETGKAVSRIWVELNGISLYNRASWAMIFRFFSLNMDAFERFFYEYEDYIKDLDINT</sequence>
<dbReference type="InterPro" id="IPR025364">
    <property type="entry name" value="DUF4268"/>
</dbReference>